<evidence type="ECO:0000313" key="2">
    <source>
        <dbReference type="Proteomes" id="UP001367508"/>
    </source>
</evidence>
<proteinExistence type="predicted"/>
<organism evidence="1 2">
    <name type="scientific">Canavalia gladiata</name>
    <name type="common">Sword bean</name>
    <name type="synonym">Dolichos gladiatus</name>
    <dbReference type="NCBI Taxonomy" id="3824"/>
    <lineage>
        <taxon>Eukaryota</taxon>
        <taxon>Viridiplantae</taxon>
        <taxon>Streptophyta</taxon>
        <taxon>Embryophyta</taxon>
        <taxon>Tracheophyta</taxon>
        <taxon>Spermatophyta</taxon>
        <taxon>Magnoliopsida</taxon>
        <taxon>eudicotyledons</taxon>
        <taxon>Gunneridae</taxon>
        <taxon>Pentapetalae</taxon>
        <taxon>rosids</taxon>
        <taxon>fabids</taxon>
        <taxon>Fabales</taxon>
        <taxon>Fabaceae</taxon>
        <taxon>Papilionoideae</taxon>
        <taxon>50 kb inversion clade</taxon>
        <taxon>NPAAA clade</taxon>
        <taxon>indigoferoid/millettioid clade</taxon>
        <taxon>Phaseoleae</taxon>
        <taxon>Canavalia</taxon>
    </lineage>
</organism>
<reference evidence="1 2" key="1">
    <citation type="submission" date="2024-01" db="EMBL/GenBank/DDBJ databases">
        <title>The genomes of 5 underutilized Papilionoideae crops provide insights into root nodulation and disease resistanc.</title>
        <authorList>
            <person name="Jiang F."/>
        </authorList>
    </citation>
    <scope>NUCLEOTIDE SEQUENCE [LARGE SCALE GENOMIC DNA]</scope>
    <source>
        <strain evidence="1">LVBAO_FW01</strain>
        <tissue evidence="1">Leaves</tissue>
    </source>
</reference>
<name>A0AAN9PXC7_CANGL</name>
<accession>A0AAN9PXC7</accession>
<dbReference type="AlphaFoldDB" id="A0AAN9PXC7"/>
<comment type="caution">
    <text evidence="1">The sequence shown here is derived from an EMBL/GenBank/DDBJ whole genome shotgun (WGS) entry which is preliminary data.</text>
</comment>
<evidence type="ECO:0000313" key="1">
    <source>
        <dbReference type="EMBL" id="KAK7313787.1"/>
    </source>
</evidence>
<dbReference type="EMBL" id="JAYMYQ010000009">
    <property type="protein sequence ID" value="KAK7313787.1"/>
    <property type="molecule type" value="Genomic_DNA"/>
</dbReference>
<gene>
    <name evidence="1" type="ORF">VNO77_38988</name>
</gene>
<keyword evidence="2" id="KW-1185">Reference proteome</keyword>
<sequence length="134" mass="15354">MGKTKLGLVEMKLSLERPNLERSIMLHSYPSWVSLIQHGPYDMGVQQHAAHSLLAIYLEEYGCLALSSHMHTGRARMWVIQCYDLYPIIQLSKSRRGQAKFCLEQKLLERPHIGKIEVFRENGFGWGSNPESLA</sequence>
<protein>
    <submittedName>
        <fullName evidence="1">Uncharacterized protein</fullName>
    </submittedName>
</protein>
<dbReference type="Proteomes" id="UP001367508">
    <property type="component" value="Unassembled WGS sequence"/>
</dbReference>